<name>A0A9D5WT46_9BACT</name>
<protein>
    <submittedName>
        <fullName evidence="1">MarR family transcriptional regulator</fullName>
    </submittedName>
</protein>
<dbReference type="RefSeq" id="WP_004361921.1">
    <property type="nucleotide sequence ID" value="NZ_CAJZDG010000024.1"/>
</dbReference>
<dbReference type="PANTHER" id="PTHR33164:SF43">
    <property type="entry name" value="HTH-TYPE TRANSCRIPTIONAL REPRESSOR YETL"/>
    <property type="match status" value="1"/>
</dbReference>
<evidence type="ECO:0000313" key="1">
    <source>
        <dbReference type="EMBL" id="MBF1445814.1"/>
    </source>
</evidence>
<dbReference type="SMART" id="SM00347">
    <property type="entry name" value="HTH_MARR"/>
    <property type="match status" value="1"/>
</dbReference>
<dbReference type="SUPFAM" id="SSF46785">
    <property type="entry name" value="Winged helix' DNA-binding domain"/>
    <property type="match status" value="1"/>
</dbReference>
<dbReference type="PROSITE" id="PS50995">
    <property type="entry name" value="HTH_MARR_2"/>
    <property type="match status" value="1"/>
</dbReference>
<comment type="caution">
    <text evidence="1">The sequence shown here is derived from an EMBL/GenBank/DDBJ whole genome shotgun (WGS) entry which is preliminary data.</text>
</comment>
<dbReference type="InterPro" id="IPR039422">
    <property type="entry name" value="MarR/SlyA-like"/>
</dbReference>
<dbReference type="AlphaFoldDB" id="A0A9D5WT46"/>
<dbReference type="GO" id="GO:0003700">
    <property type="term" value="F:DNA-binding transcription factor activity"/>
    <property type="evidence" value="ECO:0007669"/>
    <property type="project" value="InterPro"/>
</dbReference>
<dbReference type="PRINTS" id="PR00598">
    <property type="entry name" value="HTHMARR"/>
</dbReference>
<dbReference type="GeneID" id="67365295"/>
<organism evidence="1 2">
    <name type="scientific">Prevotella nigrescens</name>
    <dbReference type="NCBI Taxonomy" id="28133"/>
    <lineage>
        <taxon>Bacteria</taxon>
        <taxon>Pseudomonadati</taxon>
        <taxon>Bacteroidota</taxon>
        <taxon>Bacteroidia</taxon>
        <taxon>Bacteroidales</taxon>
        <taxon>Prevotellaceae</taxon>
        <taxon>Prevotella</taxon>
    </lineage>
</organism>
<dbReference type="Gene3D" id="1.10.10.10">
    <property type="entry name" value="Winged helix-like DNA-binding domain superfamily/Winged helix DNA-binding domain"/>
    <property type="match status" value="1"/>
</dbReference>
<evidence type="ECO:0000313" key="2">
    <source>
        <dbReference type="Proteomes" id="UP000787419"/>
    </source>
</evidence>
<dbReference type="InterPro" id="IPR036388">
    <property type="entry name" value="WH-like_DNA-bd_sf"/>
</dbReference>
<proteinExistence type="predicted"/>
<dbReference type="InterPro" id="IPR000835">
    <property type="entry name" value="HTH_MarR-typ"/>
</dbReference>
<dbReference type="Pfam" id="PF01047">
    <property type="entry name" value="MarR"/>
    <property type="match status" value="1"/>
</dbReference>
<dbReference type="InterPro" id="IPR036390">
    <property type="entry name" value="WH_DNA-bd_sf"/>
</dbReference>
<dbReference type="GO" id="GO:0006950">
    <property type="term" value="P:response to stress"/>
    <property type="evidence" value="ECO:0007669"/>
    <property type="project" value="TreeGrafter"/>
</dbReference>
<dbReference type="PANTHER" id="PTHR33164">
    <property type="entry name" value="TRANSCRIPTIONAL REGULATOR, MARR FAMILY"/>
    <property type="match status" value="1"/>
</dbReference>
<dbReference type="Proteomes" id="UP000787419">
    <property type="component" value="Unassembled WGS sequence"/>
</dbReference>
<accession>A0A9D5WT46</accession>
<dbReference type="EMBL" id="JABZTM010000002">
    <property type="protein sequence ID" value="MBF1445814.1"/>
    <property type="molecule type" value="Genomic_DNA"/>
</dbReference>
<gene>
    <name evidence="1" type="ORF">HXN55_00285</name>
</gene>
<reference evidence="1" key="1">
    <citation type="submission" date="2020-04" db="EMBL/GenBank/DDBJ databases">
        <title>Deep metagenomics examines the oral microbiome during advanced dental caries in children, revealing novel taxa and co-occurrences with host molecules.</title>
        <authorList>
            <person name="Baker J.L."/>
            <person name="Morton J.T."/>
            <person name="Dinis M."/>
            <person name="Alvarez R."/>
            <person name="Tran N.C."/>
            <person name="Knight R."/>
            <person name="Edlund A."/>
        </authorList>
    </citation>
    <scope>NUCLEOTIDE SEQUENCE</scope>
    <source>
        <strain evidence="1">JCVI_32_bin.50</strain>
    </source>
</reference>
<sequence>MDDHCIHKVHAIFRAVIEFERALEDTFNMNINELMLLCMLANTESLLAGEIACEMGLTRSNASKVIAALERKGYLKRQTCKHDSRCQRCSITENGRKQMEHINCKSFPTPPDLAAIIAQE</sequence>